<protein>
    <submittedName>
        <fullName evidence="2">Uncharacterized protein</fullName>
    </submittedName>
</protein>
<evidence type="ECO:0000256" key="1">
    <source>
        <dbReference type="SAM" id="MobiDB-lite"/>
    </source>
</evidence>
<feature type="region of interest" description="Disordered" evidence="1">
    <location>
        <begin position="79"/>
        <end position="107"/>
    </location>
</feature>
<reference evidence="2 3" key="1">
    <citation type="submission" date="2020-09" db="EMBL/GenBank/DDBJ databases">
        <title>Diversity and distribution of actinomycetes associated with coral in the coast of Hainan.</title>
        <authorList>
            <person name="Li F."/>
        </authorList>
    </citation>
    <scope>NUCLEOTIDE SEQUENCE [LARGE SCALE GENOMIC DNA]</scope>
    <source>
        <strain evidence="2 3">HNM0947</strain>
    </source>
</reference>
<dbReference type="Proteomes" id="UP000806528">
    <property type="component" value="Unassembled WGS sequence"/>
</dbReference>
<comment type="caution">
    <text evidence="2">The sequence shown here is derived from an EMBL/GenBank/DDBJ whole genome shotgun (WGS) entry which is preliminary data.</text>
</comment>
<organism evidence="2 3">
    <name type="scientific">Nocardiopsis coralli</name>
    <dbReference type="NCBI Taxonomy" id="2772213"/>
    <lineage>
        <taxon>Bacteria</taxon>
        <taxon>Bacillati</taxon>
        <taxon>Actinomycetota</taxon>
        <taxon>Actinomycetes</taxon>
        <taxon>Streptosporangiales</taxon>
        <taxon>Nocardiopsidaceae</taxon>
        <taxon>Nocardiopsis</taxon>
    </lineage>
</organism>
<evidence type="ECO:0000313" key="3">
    <source>
        <dbReference type="Proteomes" id="UP000806528"/>
    </source>
</evidence>
<dbReference type="RefSeq" id="WP_193121836.1">
    <property type="nucleotide sequence ID" value="NZ_JADBGI010000008.1"/>
</dbReference>
<sequence>MTMAHQRKSIPVDTETQELLRALRENDSREHAALTSLARGAEAEANGRWSEAAVLAALIDLGKQALQEKVLELEYRAMAAEQGEADEERTARDALRRRRRLSPRAGE</sequence>
<gene>
    <name evidence="2" type="ORF">IDM40_10900</name>
</gene>
<name>A0ABR9P5W6_9ACTN</name>
<accession>A0ABR9P5W6</accession>
<evidence type="ECO:0000313" key="2">
    <source>
        <dbReference type="EMBL" id="MBE2999207.1"/>
    </source>
</evidence>
<dbReference type="EMBL" id="JADBGI010000008">
    <property type="protein sequence ID" value="MBE2999207.1"/>
    <property type="molecule type" value="Genomic_DNA"/>
</dbReference>
<proteinExistence type="predicted"/>
<keyword evidence="3" id="KW-1185">Reference proteome</keyword>
<feature type="compositionally biased region" description="Basic residues" evidence="1">
    <location>
        <begin position="95"/>
        <end position="107"/>
    </location>
</feature>